<dbReference type="GO" id="GO:0016746">
    <property type="term" value="F:acyltransferase activity"/>
    <property type="evidence" value="ECO:0007669"/>
    <property type="project" value="UniProtKB-KW"/>
</dbReference>
<keyword evidence="3" id="KW-1003">Cell membrane</keyword>
<feature type="transmembrane region" description="Helical" evidence="7">
    <location>
        <begin position="172"/>
        <end position="193"/>
    </location>
</feature>
<dbReference type="RefSeq" id="WP_347782007.1">
    <property type="nucleotide sequence ID" value="NZ_JBBMFV010000004.1"/>
</dbReference>
<keyword evidence="10" id="KW-1185">Reference proteome</keyword>
<keyword evidence="9" id="KW-0012">Acyltransferase</keyword>
<comment type="caution">
    <text evidence="9">The sequence shown here is derived from an EMBL/GenBank/DDBJ whole genome shotgun (WGS) entry which is preliminary data.</text>
</comment>
<feature type="domain" description="Acyltransferase 3" evidence="8">
    <location>
        <begin position="21"/>
        <end position="352"/>
    </location>
</feature>
<keyword evidence="6 7" id="KW-0472">Membrane</keyword>
<gene>
    <name evidence="9" type="ORF">V3C41_05320</name>
</gene>
<evidence type="ECO:0000256" key="1">
    <source>
        <dbReference type="ARBA" id="ARBA00004651"/>
    </source>
</evidence>
<reference evidence="9 10" key="1">
    <citation type="journal article" date="2024" name="Appl. Microbiol. Biotechnol.">
        <title>Biosynthetic gene clusters with biotechnological applications in novel Antarctic isolates from Actinomycetota.</title>
        <authorList>
            <person name="Bruna P."/>
            <person name="Nunez-Montero K."/>
            <person name="Contreras M.J."/>
            <person name="Leal K."/>
            <person name="Garcia M."/>
            <person name="Abanto M."/>
            <person name="Barrientos L."/>
        </authorList>
    </citation>
    <scope>NUCLEOTIDE SEQUENCE [LARGE SCALE GENOMIC DNA]</scope>
    <source>
        <strain evidence="9 10">Se16.17</strain>
    </source>
</reference>
<proteinExistence type="inferred from homology"/>
<dbReference type="PANTHER" id="PTHR40074:SF2">
    <property type="entry name" value="O-ACETYLTRANSFERASE WECH"/>
    <property type="match status" value="1"/>
</dbReference>
<feature type="transmembrane region" description="Helical" evidence="7">
    <location>
        <begin position="106"/>
        <end position="128"/>
    </location>
</feature>
<comment type="subcellular location">
    <subcellularLocation>
        <location evidence="1">Cell membrane</location>
        <topology evidence="1">Multi-pass membrane protein</topology>
    </subcellularLocation>
</comment>
<feature type="transmembrane region" description="Helical" evidence="7">
    <location>
        <begin position="148"/>
        <end position="165"/>
    </location>
</feature>
<evidence type="ECO:0000256" key="3">
    <source>
        <dbReference type="ARBA" id="ARBA00022475"/>
    </source>
</evidence>
<dbReference type="Proteomes" id="UP001448614">
    <property type="component" value="Unassembled WGS sequence"/>
</dbReference>
<keyword evidence="5 7" id="KW-1133">Transmembrane helix</keyword>
<dbReference type="PANTHER" id="PTHR40074">
    <property type="entry name" value="O-ACETYLTRANSFERASE WECH"/>
    <property type="match status" value="1"/>
</dbReference>
<keyword evidence="4 7" id="KW-0812">Transmembrane</keyword>
<comment type="similarity">
    <text evidence="2">Belongs to the acyltransferase 3 family.</text>
</comment>
<feature type="transmembrane region" description="Helical" evidence="7">
    <location>
        <begin position="199"/>
        <end position="220"/>
    </location>
</feature>
<evidence type="ECO:0000256" key="5">
    <source>
        <dbReference type="ARBA" id="ARBA00022989"/>
    </source>
</evidence>
<evidence type="ECO:0000256" key="7">
    <source>
        <dbReference type="SAM" id="Phobius"/>
    </source>
</evidence>
<feature type="transmembrane region" description="Helical" evidence="7">
    <location>
        <begin position="304"/>
        <end position="324"/>
    </location>
</feature>
<dbReference type="EMBL" id="JBBMFV010000004">
    <property type="protein sequence ID" value="MEO3940487.1"/>
    <property type="molecule type" value="Genomic_DNA"/>
</dbReference>
<feature type="transmembrane region" description="Helical" evidence="7">
    <location>
        <begin position="336"/>
        <end position="354"/>
    </location>
</feature>
<feature type="transmembrane region" description="Helical" evidence="7">
    <location>
        <begin position="263"/>
        <end position="283"/>
    </location>
</feature>
<dbReference type="Pfam" id="PF01757">
    <property type="entry name" value="Acyl_transf_3"/>
    <property type="match status" value="1"/>
</dbReference>
<protein>
    <submittedName>
        <fullName evidence="9">Acyltransferase</fullName>
        <ecNumber evidence="9">2.3.1.-</ecNumber>
    </submittedName>
</protein>
<evidence type="ECO:0000256" key="4">
    <source>
        <dbReference type="ARBA" id="ARBA00022692"/>
    </source>
</evidence>
<feature type="transmembrane region" description="Helical" evidence="7">
    <location>
        <begin position="25"/>
        <end position="46"/>
    </location>
</feature>
<sequence>MKSDTTAQMARPHGTGTARDASVDVIRSLCLVVVVALHALMVGVSVGPQGPVLENALDGNPWFSSLSWLVQVMPLFFIAGGFSSVSQWRRMQLRGSTAGDYVRLRLVRLLVPAVVLVASVGTGLLILAVAGVPGEMVEAAGYRISQPLWFLAVYLGCSALVPLMASAHGKAGLRTLVGLALAIVAVDTGRLFMELPALGYANLAFVWLFIQQLGFWLADGRVGRMSRAARKWIAGLSLVLLVHLFASGWYSGDMFSNLNPPTGALALLAIAQLMVFSLAQKRIRRWAERSRAMSLVRLVGSKAMTIYLWHMPVMVSLAGMLLMVPVHLPVPGTGEWWLSRPVWLVAVACALLPVSRRLGRLELVSASSKGPLTHPRILLGAVSGVAGVVVLLVDGITPGMAFLSVVLFLCALWGHLDLRKAGAAAQR</sequence>
<feature type="transmembrane region" description="Helical" evidence="7">
    <location>
        <begin position="232"/>
        <end position="251"/>
    </location>
</feature>
<dbReference type="EC" id="2.3.1.-" evidence="9"/>
<organism evidence="9 10">
    <name type="scientific">Paenarthrobacter nicotinovorans</name>
    <name type="common">Arthrobacter nicotinovorans</name>
    <dbReference type="NCBI Taxonomy" id="29320"/>
    <lineage>
        <taxon>Bacteria</taxon>
        <taxon>Bacillati</taxon>
        <taxon>Actinomycetota</taxon>
        <taxon>Actinomycetes</taxon>
        <taxon>Micrococcales</taxon>
        <taxon>Micrococcaceae</taxon>
        <taxon>Paenarthrobacter</taxon>
    </lineage>
</organism>
<dbReference type="InterPro" id="IPR002656">
    <property type="entry name" value="Acyl_transf_3_dom"/>
</dbReference>
<evidence type="ECO:0000256" key="6">
    <source>
        <dbReference type="ARBA" id="ARBA00023136"/>
    </source>
</evidence>
<evidence type="ECO:0000259" key="8">
    <source>
        <dbReference type="Pfam" id="PF01757"/>
    </source>
</evidence>
<feature type="transmembrane region" description="Helical" evidence="7">
    <location>
        <begin position="399"/>
        <end position="418"/>
    </location>
</feature>
<feature type="transmembrane region" description="Helical" evidence="7">
    <location>
        <begin position="375"/>
        <end position="393"/>
    </location>
</feature>
<evidence type="ECO:0000256" key="2">
    <source>
        <dbReference type="ARBA" id="ARBA00007400"/>
    </source>
</evidence>
<evidence type="ECO:0000313" key="9">
    <source>
        <dbReference type="EMBL" id="MEO3940487.1"/>
    </source>
</evidence>
<evidence type="ECO:0000313" key="10">
    <source>
        <dbReference type="Proteomes" id="UP001448614"/>
    </source>
</evidence>
<name>A0ABV0GPR4_PAENI</name>
<keyword evidence="9" id="KW-0808">Transferase</keyword>
<feature type="transmembrane region" description="Helical" evidence="7">
    <location>
        <begin position="66"/>
        <end position="85"/>
    </location>
</feature>
<accession>A0ABV0GPR4</accession>